<evidence type="ECO:0000313" key="1">
    <source>
        <dbReference type="EMBL" id="ACK71602.1"/>
    </source>
</evidence>
<protein>
    <submittedName>
        <fullName evidence="1">Uncharacterized protein</fullName>
    </submittedName>
</protein>
<evidence type="ECO:0000313" key="2">
    <source>
        <dbReference type="Proteomes" id="UP000002384"/>
    </source>
</evidence>
<dbReference type="KEGG" id="cyc:PCC7424_3201"/>
<dbReference type="EMBL" id="CP001291">
    <property type="protein sequence ID" value="ACK71602.1"/>
    <property type="molecule type" value="Genomic_DNA"/>
</dbReference>
<reference evidence="2" key="1">
    <citation type="journal article" date="2011" name="MBio">
        <title>Novel metabolic attributes of the genus Cyanothece, comprising a group of unicellular nitrogen-fixing Cyanobacteria.</title>
        <authorList>
            <person name="Bandyopadhyay A."/>
            <person name="Elvitigala T."/>
            <person name="Welsh E."/>
            <person name="Stockel J."/>
            <person name="Liberton M."/>
            <person name="Min H."/>
            <person name="Sherman L.A."/>
            <person name="Pakrasi H.B."/>
        </authorList>
    </citation>
    <scope>NUCLEOTIDE SEQUENCE [LARGE SCALE GENOMIC DNA]</scope>
    <source>
        <strain evidence="2">PCC 7424</strain>
    </source>
</reference>
<name>B7KCQ1_GLOC7</name>
<dbReference type="eggNOG" id="ENOG5033PA6">
    <property type="taxonomic scope" value="Bacteria"/>
</dbReference>
<dbReference type="AlphaFoldDB" id="B7KCQ1"/>
<sequence length="381" mass="44888">MDEYLKTLQSLSQSMDQALQNPQNSTEEKQFVSHLSNSVGFCVDEISKSANTLKKIVDVSLDDLNKAEAILQNYYKISREVSPLTPLEEIGKLSGCQVKLLELIEVSKKDIFEQLKGSWKENFDDQIKQWFIDKKGNIKKEIGWIEKDNFLKGIKSIKQNQIERAELLFKSSYKLIIEQLKLIIDFKDLQYILQIFDDKQQKIYKNLIYNIWKKINNALFVLENPSQDIEDLKYILRYRRSRKLSCSPSSYPPILRTKLYNLDVTNISVVQEFEIEIDDILSPICNIIWGYISWNLVIKTQLQYNSIIESFINESFQKKSKLITYLIQRLIKVYNDFLQQQAFYNQQSPEEQQAKQEWLNTQRQQLKTLQSSLDNVISFQL</sequence>
<dbReference type="STRING" id="65393.PCC7424_3201"/>
<proteinExistence type="predicted"/>
<dbReference type="HOGENOM" id="CLU_818159_0_0_3"/>
<keyword evidence="2" id="KW-1185">Reference proteome</keyword>
<dbReference type="RefSeq" id="WP_015955199.1">
    <property type="nucleotide sequence ID" value="NC_011729.1"/>
</dbReference>
<dbReference type="Proteomes" id="UP000002384">
    <property type="component" value="Chromosome"/>
</dbReference>
<gene>
    <name evidence="1" type="ordered locus">PCC7424_3201</name>
</gene>
<dbReference type="OrthoDB" id="3650305at2"/>
<accession>B7KCQ1</accession>
<organism evidence="1 2">
    <name type="scientific">Gloeothece citriformis (strain PCC 7424)</name>
    <name type="common">Cyanothece sp. (strain PCC 7424)</name>
    <dbReference type="NCBI Taxonomy" id="65393"/>
    <lineage>
        <taxon>Bacteria</taxon>
        <taxon>Bacillati</taxon>
        <taxon>Cyanobacteriota</taxon>
        <taxon>Cyanophyceae</taxon>
        <taxon>Oscillatoriophycideae</taxon>
        <taxon>Chroococcales</taxon>
        <taxon>Aphanothecaceae</taxon>
        <taxon>Gloeothece</taxon>
        <taxon>Gloeothece citriformis</taxon>
    </lineage>
</organism>